<evidence type="ECO:0000313" key="1">
    <source>
        <dbReference type="EMBL" id="MEC4719062.1"/>
    </source>
</evidence>
<gene>
    <name evidence="1" type="ORF">RY831_07875</name>
</gene>
<proteinExistence type="predicted"/>
<dbReference type="EMBL" id="JAWIIV010000005">
    <property type="protein sequence ID" value="MEC4719062.1"/>
    <property type="molecule type" value="Genomic_DNA"/>
</dbReference>
<keyword evidence="2" id="KW-1185">Reference proteome</keyword>
<dbReference type="RefSeq" id="WP_326505786.1">
    <property type="nucleotide sequence ID" value="NZ_JAWIIV010000005.1"/>
</dbReference>
<dbReference type="Proteomes" id="UP001352263">
    <property type="component" value="Unassembled WGS sequence"/>
</dbReference>
<reference evidence="1 2" key="1">
    <citation type="submission" date="2023-10" db="EMBL/GenBank/DDBJ databases">
        <title>Noviherbaspirillum sp. CPCC 100848 genome assembly.</title>
        <authorList>
            <person name="Li X.Y."/>
            <person name="Fang X.M."/>
        </authorList>
    </citation>
    <scope>NUCLEOTIDE SEQUENCE [LARGE SCALE GENOMIC DNA]</scope>
    <source>
        <strain evidence="1 2">CPCC 100848</strain>
    </source>
</reference>
<organism evidence="1 2">
    <name type="scientific">Noviherbaspirillum album</name>
    <dbReference type="NCBI Taxonomy" id="3080276"/>
    <lineage>
        <taxon>Bacteria</taxon>
        <taxon>Pseudomonadati</taxon>
        <taxon>Pseudomonadota</taxon>
        <taxon>Betaproteobacteria</taxon>
        <taxon>Burkholderiales</taxon>
        <taxon>Oxalobacteraceae</taxon>
        <taxon>Noviherbaspirillum</taxon>
    </lineage>
</organism>
<sequence length="230" mass="26012">MKIISRYLRPEDIPALLVLERAKWESHQAADAASLMLRIETFPQLCIGSFCADSGRALASLFMRPVSAQAFVAPTRWENAADVRLHHGAPDAGDALFGISLSSLDSKAVTQIFRFFHPRALKAGWRDIYLGSPIPGFRKARAQNPGLQVWQYAHARRGLRVNEPLDPQLRYYFRKGFKDIVSIQENYFPHEDSLNYGVIVRGSIPLSAPKQLWRHTPICILQTFSLLALR</sequence>
<evidence type="ECO:0000313" key="2">
    <source>
        <dbReference type="Proteomes" id="UP001352263"/>
    </source>
</evidence>
<dbReference type="Gene3D" id="3.40.630.30">
    <property type="match status" value="1"/>
</dbReference>
<accession>A0ABU6J5Y0</accession>
<name>A0ABU6J5Y0_9BURK</name>
<comment type="caution">
    <text evidence="1">The sequence shown here is derived from an EMBL/GenBank/DDBJ whole genome shotgun (WGS) entry which is preliminary data.</text>
</comment>
<evidence type="ECO:0008006" key="3">
    <source>
        <dbReference type="Google" id="ProtNLM"/>
    </source>
</evidence>
<protein>
    <recommendedName>
        <fullName evidence="3">GNAT family N-acetyltransferase</fullName>
    </recommendedName>
</protein>